<feature type="domain" description="Aminopeptidase N-like N-terminal" evidence="23">
    <location>
        <begin position="90"/>
        <end position="281"/>
    </location>
</feature>
<keyword evidence="6" id="KW-1003">Cell membrane</keyword>
<comment type="subcellular location">
    <subcellularLocation>
        <location evidence="2">Cell membrane</location>
        <topology evidence="2">Single-pass type II membrane protein</topology>
    </subcellularLocation>
</comment>
<evidence type="ECO:0000259" key="23">
    <source>
        <dbReference type="Pfam" id="PF17900"/>
    </source>
</evidence>
<evidence type="ECO:0000256" key="17">
    <source>
        <dbReference type="ARBA" id="ARBA00023157"/>
    </source>
</evidence>
<keyword evidence="9 19" id="KW-0479">Metal-binding</keyword>
<proteinExistence type="inferred from homology"/>
<dbReference type="Pfam" id="PF17900">
    <property type="entry name" value="Peptidase_M1_N"/>
    <property type="match status" value="1"/>
</dbReference>
<evidence type="ECO:0000259" key="21">
    <source>
        <dbReference type="Pfam" id="PF01433"/>
    </source>
</evidence>
<evidence type="ECO:0000256" key="2">
    <source>
        <dbReference type="ARBA" id="ARBA00004401"/>
    </source>
</evidence>
<dbReference type="InterPro" id="IPR034016">
    <property type="entry name" value="M1_APN-typ"/>
</dbReference>
<evidence type="ECO:0000256" key="7">
    <source>
        <dbReference type="ARBA" id="ARBA00022670"/>
    </source>
</evidence>
<reference evidence="25" key="1">
    <citation type="submission" date="2025-08" db="UniProtKB">
        <authorList>
            <consortium name="RefSeq"/>
        </authorList>
    </citation>
    <scope>IDENTIFICATION</scope>
</reference>
<dbReference type="InterPro" id="IPR024571">
    <property type="entry name" value="ERAP1-like_C_dom"/>
</dbReference>
<keyword evidence="13" id="KW-0735">Signal-anchor</keyword>
<sequence>MDSTKFRKGSTKRPLVILSALFLVVVIIVGVVVWKVTKDAYEGGTVAEVTDPEKGGSGGRGGGTTMRPYTKQEIQEKPWLSLRMLRDVLPLHYDITMFPDFYEDGDRFHGNETIELQVHRPTKFILIHVHTDYMNVTSAEVKDNSTQAPVSIRRTFVYKPNEFYVIEMSETISSPVMVELQFEGSMTKTIVGIYKGTYLNTATNQTRHLAASKFEPTFARQAFPCFDEPDIKAEYSITLLHRPGYVALSNMPNTGEPTAVVGRDNILATSFQRSVRMSTYLVTFVVGEFGSLNTVSDRGIPIRVFATPDKIQQAQFALDMAKHTLDTYERLYNQTYPLPKQDLIAIPEFVSGAMEHWGLIAFRETRMLYDPLQASLDDAEDVAHVVAHEMAHMWFGNLVTMAWWNDLWLNEGFASYMEYIGAATKETEWGLMDKFLPQDFFSVMPQDSALSSHPIIVDVQDPAQITSVFDAISYSKGASVIRMLKSIMGEAKFFEGVGLYLQRHKWGNARTDDLWGALSEVDPTYDVKHIMDTWTIQDGYPYINITLSTTSDGTTTVEATQKRFLLNPEAELDPSASTLRYKWYVPLSFQTSQGENGSKVMDMTDIKFSGNYGLSSPGSWIKFNVDQPGFYRVLYPDSQWQAFSQYLLTTDNQLWILGIADRAGLLNDAFTLASAGMTSYDIPLDMMSYLAKEEHVVPWSAALQGGVNYIRRMLRDDPDYGLWKSFIADRTRPIVMRVGFQDTGSHLERQLRSLVISVACQVGDSYTLSNITGQFRDWLDNGVTPSVNLRSAVYIYGMANSGDEADWDQIWNKYLVENSPQEKQLLAKTLAAARQPHLIARLLDRAYRGEGIRTQDFFLLINTVGGNTAARSIVWDWARANYQNFIDRFTVNDRYFGRMIYYMVRYYNTEFKLREVEALFRDFPEEGASKRYRKMAVESIRNNIDWMEKYRPGILQWLRR</sequence>
<dbReference type="Gene3D" id="2.60.40.1730">
    <property type="entry name" value="tricorn interacting facor f3 domain"/>
    <property type="match status" value="1"/>
</dbReference>
<evidence type="ECO:0000256" key="1">
    <source>
        <dbReference type="ARBA" id="ARBA00001703"/>
    </source>
</evidence>
<dbReference type="SUPFAM" id="SSF55486">
    <property type="entry name" value="Metalloproteases ('zincins'), catalytic domain"/>
    <property type="match status" value="1"/>
</dbReference>
<evidence type="ECO:0000313" key="25">
    <source>
        <dbReference type="RefSeq" id="XP_012943576.1"/>
    </source>
</evidence>
<dbReference type="InterPro" id="IPR042097">
    <property type="entry name" value="Aminopeptidase_N-like_N_sf"/>
</dbReference>
<keyword evidence="15 19" id="KW-0482">Metalloprotease</keyword>
<evidence type="ECO:0000256" key="9">
    <source>
        <dbReference type="ARBA" id="ARBA00022723"/>
    </source>
</evidence>
<comment type="similarity">
    <text evidence="3 19">Belongs to the peptidase M1 family.</text>
</comment>
<dbReference type="Gene3D" id="2.60.40.1910">
    <property type="match status" value="1"/>
</dbReference>
<keyword evidence="17" id="KW-1015">Disulfide bond</keyword>
<dbReference type="PANTHER" id="PTHR11533:SF276">
    <property type="entry name" value="GLUTAMYL AMINOPEPTIDASE"/>
    <property type="match status" value="1"/>
</dbReference>
<evidence type="ECO:0000256" key="4">
    <source>
        <dbReference type="ARBA" id="ARBA00011748"/>
    </source>
</evidence>
<evidence type="ECO:0000256" key="14">
    <source>
        <dbReference type="ARBA" id="ARBA00022989"/>
    </source>
</evidence>
<evidence type="ECO:0000256" key="6">
    <source>
        <dbReference type="ARBA" id="ARBA00022475"/>
    </source>
</evidence>
<keyword evidence="12" id="KW-0106">Calcium</keyword>
<feature type="transmembrane region" description="Helical" evidence="19">
    <location>
        <begin position="15"/>
        <end position="34"/>
    </location>
</feature>
<gene>
    <name evidence="25" type="primary">LOC101855446</name>
</gene>
<dbReference type="InterPro" id="IPR001930">
    <property type="entry name" value="Peptidase_M1"/>
</dbReference>
<evidence type="ECO:0000256" key="18">
    <source>
        <dbReference type="ARBA" id="ARBA00023180"/>
    </source>
</evidence>
<dbReference type="InterPro" id="IPR045357">
    <property type="entry name" value="Aminopeptidase_N-like_N"/>
</dbReference>
<comment type="cofactor">
    <cofactor evidence="19">
        <name>Zn(2+)</name>
        <dbReference type="ChEBI" id="CHEBI:29105"/>
    </cofactor>
    <text evidence="19">Binds 1 zinc ion per subunit.</text>
</comment>
<keyword evidence="7 19" id="KW-0645">Protease</keyword>
<evidence type="ECO:0000256" key="13">
    <source>
        <dbReference type="ARBA" id="ARBA00022968"/>
    </source>
</evidence>
<keyword evidence="18" id="KW-0325">Glycoprotein</keyword>
<dbReference type="Gene3D" id="1.10.390.10">
    <property type="entry name" value="Neutral Protease Domain 2"/>
    <property type="match status" value="1"/>
</dbReference>
<keyword evidence="14 19" id="KW-1133">Transmembrane helix</keyword>
<keyword evidence="16 19" id="KW-0472">Membrane</keyword>
<dbReference type="RefSeq" id="XP_012943576.1">
    <property type="nucleotide sequence ID" value="XM_013088122.2"/>
</dbReference>
<dbReference type="PANTHER" id="PTHR11533">
    <property type="entry name" value="PROTEASE M1 ZINC METALLOPROTEASE"/>
    <property type="match status" value="1"/>
</dbReference>
<name>A0ABM1A9T8_APLCA</name>
<dbReference type="GeneID" id="101855446"/>
<evidence type="ECO:0000256" key="3">
    <source>
        <dbReference type="ARBA" id="ARBA00010136"/>
    </source>
</evidence>
<feature type="domain" description="Peptidase M1 membrane alanine aminopeptidase" evidence="21">
    <location>
        <begin position="316"/>
        <end position="534"/>
    </location>
</feature>
<dbReference type="Gene3D" id="1.25.50.20">
    <property type="match status" value="1"/>
</dbReference>
<evidence type="ECO:0000256" key="16">
    <source>
        <dbReference type="ARBA" id="ARBA00023136"/>
    </source>
</evidence>
<dbReference type="GO" id="GO:0004177">
    <property type="term" value="F:aminopeptidase activity"/>
    <property type="evidence" value="ECO:0007669"/>
    <property type="project" value="UniProtKB-KW"/>
</dbReference>
<keyword evidence="5 19" id="KW-0031">Aminopeptidase</keyword>
<evidence type="ECO:0000256" key="5">
    <source>
        <dbReference type="ARBA" id="ARBA00022438"/>
    </source>
</evidence>
<feature type="domain" description="ERAP1-like C-terminal" evidence="22">
    <location>
        <begin position="620"/>
        <end position="942"/>
    </location>
</feature>
<comment type="catalytic activity">
    <reaction evidence="1">
        <text>Release of N-terminal glutamate (and to a lesser extent aspartate) from a peptide.</text>
        <dbReference type="EC" id="3.4.11.7"/>
    </reaction>
</comment>
<dbReference type="CDD" id="cd09601">
    <property type="entry name" value="M1_APN-Q_like"/>
    <property type="match status" value="1"/>
</dbReference>
<dbReference type="InterPro" id="IPR050344">
    <property type="entry name" value="Peptidase_M1_aminopeptidases"/>
</dbReference>
<evidence type="ECO:0000256" key="15">
    <source>
        <dbReference type="ARBA" id="ARBA00023049"/>
    </source>
</evidence>
<dbReference type="Pfam" id="PF01433">
    <property type="entry name" value="Peptidase_M1"/>
    <property type="match status" value="1"/>
</dbReference>
<evidence type="ECO:0000256" key="20">
    <source>
        <dbReference type="SAM" id="MobiDB-lite"/>
    </source>
</evidence>
<dbReference type="PRINTS" id="PR00756">
    <property type="entry name" value="ALADIPTASE"/>
</dbReference>
<feature type="region of interest" description="Disordered" evidence="20">
    <location>
        <begin position="47"/>
        <end position="67"/>
    </location>
</feature>
<comment type="subunit">
    <text evidence="4">Homodimer; disulfide-linked.</text>
</comment>
<evidence type="ECO:0000256" key="19">
    <source>
        <dbReference type="RuleBase" id="RU364040"/>
    </source>
</evidence>
<keyword evidence="24" id="KW-1185">Reference proteome</keyword>
<evidence type="ECO:0000256" key="12">
    <source>
        <dbReference type="ARBA" id="ARBA00022837"/>
    </source>
</evidence>
<dbReference type="SUPFAM" id="SSF63737">
    <property type="entry name" value="Leukotriene A4 hydrolase N-terminal domain"/>
    <property type="match status" value="1"/>
</dbReference>
<evidence type="ECO:0000256" key="10">
    <source>
        <dbReference type="ARBA" id="ARBA00022801"/>
    </source>
</evidence>
<feature type="compositionally biased region" description="Gly residues" evidence="20">
    <location>
        <begin position="55"/>
        <end position="64"/>
    </location>
</feature>
<dbReference type="EC" id="3.4.11.-" evidence="19"/>
<evidence type="ECO:0000259" key="22">
    <source>
        <dbReference type="Pfam" id="PF11838"/>
    </source>
</evidence>
<organism evidence="24 25">
    <name type="scientific">Aplysia californica</name>
    <name type="common">California sea hare</name>
    <dbReference type="NCBI Taxonomy" id="6500"/>
    <lineage>
        <taxon>Eukaryota</taxon>
        <taxon>Metazoa</taxon>
        <taxon>Spiralia</taxon>
        <taxon>Lophotrochozoa</taxon>
        <taxon>Mollusca</taxon>
        <taxon>Gastropoda</taxon>
        <taxon>Heterobranchia</taxon>
        <taxon>Euthyneura</taxon>
        <taxon>Tectipleura</taxon>
        <taxon>Aplysiida</taxon>
        <taxon>Aplysioidea</taxon>
        <taxon>Aplysiidae</taxon>
        <taxon>Aplysia</taxon>
    </lineage>
</organism>
<evidence type="ECO:0000313" key="24">
    <source>
        <dbReference type="Proteomes" id="UP000694888"/>
    </source>
</evidence>
<keyword evidence="8 19" id="KW-0812">Transmembrane</keyword>
<evidence type="ECO:0000256" key="11">
    <source>
        <dbReference type="ARBA" id="ARBA00022833"/>
    </source>
</evidence>
<accession>A0ABM1A9T8</accession>
<dbReference type="Pfam" id="PF11838">
    <property type="entry name" value="ERAP1_C"/>
    <property type="match status" value="1"/>
</dbReference>
<evidence type="ECO:0000256" key="8">
    <source>
        <dbReference type="ARBA" id="ARBA00022692"/>
    </source>
</evidence>
<keyword evidence="11 19" id="KW-0862">Zinc</keyword>
<dbReference type="InterPro" id="IPR027268">
    <property type="entry name" value="Peptidase_M4/M1_CTD_sf"/>
</dbReference>
<keyword evidence="10 19" id="KW-0378">Hydrolase</keyword>
<protein>
    <recommendedName>
        <fullName evidence="19">Aminopeptidase</fullName>
        <ecNumber evidence="19">3.4.11.-</ecNumber>
    </recommendedName>
</protein>
<dbReference type="Proteomes" id="UP000694888">
    <property type="component" value="Unplaced"/>
</dbReference>
<dbReference type="InterPro" id="IPR014782">
    <property type="entry name" value="Peptidase_M1_dom"/>
</dbReference>